<proteinExistence type="predicted"/>
<reference evidence="2" key="2">
    <citation type="journal article" date="2005" name="Virology">
        <title>Expansion of family Reoviridae to include nine-segmented dsRNA viruses: isolation and characterization of a new virus designated Aedes pseudoscutellaris reovirus assigned to a proposed genus (Dinovernavirus).</title>
        <authorList>
            <person name="Attoui H."/>
            <person name="Mohd Jaafar F."/>
            <person name="Belhouchet M."/>
            <person name="Biagini P."/>
            <person name="Cantaloube J.F."/>
            <person name="de Micco P."/>
            <person name="de Lamballerie X."/>
        </authorList>
    </citation>
    <scope>NUCLEOTIDE SEQUENCE [LARGE SCALE GENOMIC DNA]</scope>
</reference>
<protein>
    <submittedName>
        <fullName evidence="1">VP7</fullName>
    </submittedName>
</protein>
<dbReference type="GeneID" id="993398"/>
<evidence type="ECO:0000313" key="2">
    <source>
        <dbReference type="Proteomes" id="UP000111110"/>
    </source>
</evidence>
<sequence length="697" mass="78096">MATPGWETVVPRTSSFDYNIVKLQNTNESNKKSLIIQFQPASYFFGVAWTLNDLIIVRIPRNTQPWTSFDKLTTIHQLPWKLIDDDIRVDITGPFVDRILMTCNIGTMYYTATFLLSAIPENGLTVYGMFNYVSLSNITVTVNGLDTGYVEALIAIEGSAIRHRAGKLVLWSLYNVGTHLKFGRLIDKVGRDPETGYFKGVVKKKDEIKALNIPQGEAWYYAELWANTPLDTSGTGLSFFIRVRGVGLRTEGPFQGWKARDVFRPPEVRLESDFSYAVHPEAQEDDSLAIHKAHLLAQSIIRDLGYIDVPDIDSADETHLPIGSVDSIAALLDLLYRRSEEVTRALNGDYRPRRRRAAVAPQIIDPAVPSIQTYQNIVRGMLQELSASRKSAADVQEKLISLENKIMTYVSPSVSARFRTIEDRLGELEKQRGTVSLLEAEFAALKKTHQVLDQTVRDQVQQGSNFTADLANVRSQLQGAASEVKSRLGADIVTIFKPIIKLMYQDIGRCMKLGDIDQVRNDMNQTTAKLGDFGRRVTSLENRDLPRLFYLADKSEIKAAAGSLDVIASHVYLGWIGQKFLCPAVLGPPFHHDRFIQGVYYKLVACTIQTVHLDRGTMILLVRDAVPPDNLHHDVESDIILDQCDHVPGMVVLSRDRVSPVDYIEVYEVASSGVFTISFSHLIAIYIPRCPGLRLLP</sequence>
<organism evidence="1 2">
    <name type="scientific">Eyach virus</name>
    <dbReference type="NCBI Taxonomy" id="62352"/>
    <lineage>
        <taxon>Viruses</taxon>
        <taxon>Riboviria</taxon>
        <taxon>Orthornavirae</taxon>
        <taxon>Duplornaviricota</taxon>
        <taxon>Resentoviricetes</taxon>
        <taxon>Reovirales</taxon>
        <taxon>Spinareoviridae</taxon>
        <taxon>Coltivirus</taxon>
        <taxon>Coltivirus ixodis</taxon>
        <taxon>Eyach coltivirus</taxon>
    </lineage>
</organism>
<dbReference type="Proteomes" id="UP000111110">
    <property type="component" value="Genome"/>
</dbReference>
<evidence type="ECO:0000313" key="1">
    <source>
        <dbReference type="EMBL" id="AAM18348.1"/>
    </source>
</evidence>
<dbReference type="KEGG" id="vg:993398"/>
<dbReference type="OrthoDB" id="29585at10239"/>
<dbReference type="RefSeq" id="NP_620286.1">
    <property type="nucleotide sequence ID" value="NC_003702.1"/>
</dbReference>
<reference evidence="1 2" key="1">
    <citation type="journal article" date="2002" name="Arch. Virol.">
        <title>Genus Coltivirus (family Reoviridae): genomic and morphologic characterization of Old World and New World viruses.</title>
        <authorList>
            <person name="Attoui H."/>
            <person name="Mohd J.F."/>
            <person name="Biagini P."/>
            <person name="Cantaloube J.F."/>
            <person name="de M.P."/>
            <person name="Murphy F.A."/>
            <person name="de L.X."/>
        </authorList>
    </citation>
    <scope>NUCLEOTIDE SEQUENCE [LARGE SCALE GENOMIC DNA]</scope>
    <source>
        <strain evidence="1">Fr578</strain>
    </source>
</reference>
<keyword evidence="2" id="KW-1185">Reference proteome</keyword>
<accession>Q8QVE8</accession>
<name>Q8QVE8_9REOV</name>
<dbReference type="EMBL" id="AF282473">
    <property type="protein sequence ID" value="AAM18348.1"/>
    <property type="molecule type" value="Genomic_RNA"/>
</dbReference>